<gene>
    <name evidence="3" type="ORF">DQ393_13845</name>
</gene>
<dbReference type="GO" id="GO:0008081">
    <property type="term" value="F:phosphoric diester hydrolase activity"/>
    <property type="evidence" value="ECO:0007669"/>
    <property type="project" value="UniProtKB-ARBA"/>
</dbReference>
<evidence type="ECO:0000313" key="4">
    <source>
        <dbReference type="Proteomes" id="UP000251205"/>
    </source>
</evidence>
<evidence type="ECO:0000259" key="2">
    <source>
        <dbReference type="PROSITE" id="PS51832"/>
    </source>
</evidence>
<dbReference type="PROSITE" id="PS51831">
    <property type="entry name" value="HD"/>
    <property type="match status" value="1"/>
</dbReference>
<dbReference type="SUPFAM" id="SSF109604">
    <property type="entry name" value="HD-domain/PDEase-like"/>
    <property type="match status" value="1"/>
</dbReference>
<dbReference type="PANTHER" id="PTHR43155">
    <property type="entry name" value="CYCLIC DI-GMP PHOSPHODIESTERASE PA4108-RELATED"/>
    <property type="match status" value="1"/>
</dbReference>
<dbReference type="InterPro" id="IPR003607">
    <property type="entry name" value="HD/PDEase_dom"/>
</dbReference>
<dbReference type="InterPro" id="IPR006675">
    <property type="entry name" value="HDIG_dom"/>
</dbReference>
<protein>
    <submittedName>
        <fullName evidence="3">HD family phosphohydrolase</fullName>
    </submittedName>
</protein>
<organism evidence="3 4">
    <name type="scientific">Rhizobium tropici</name>
    <dbReference type="NCBI Taxonomy" id="398"/>
    <lineage>
        <taxon>Bacteria</taxon>
        <taxon>Pseudomonadati</taxon>
        <taxon>Pseudomonadota</taxon>
        <taxon>Alphaproteobacteria</taxon>
        <taxon>Hyphomicrobiales</taxon>
        <taxon>Rhizobiaceae</taxon>
        <taxon>Rhizobium/Agrobacterium group</taxon>
        <taxon>Rhizobium</taxon>
    </lineage>
</organism>
<keyword evidence="3" id="KW-0378">Hydrolase</keyword>
<dbReference type="SMART" id="SM00471">
    <property type="entry name" value="HDc"/>
    <property type="match status" value="1"/>
</dbReference>
<evidence type="ECO:0000259" key="1">
    <source>
        <dbReference type="PROSITE" id="PS51831"/>
    </source>
</evidence>
<dbReference type="InterPro" id="IPR006674">
    <property type="entry name" value="HD_domain"/>
</dbReference>
<sequence>MEKVGLHQLDTKNFAGKRERPADEVFSGIDTISRQSRMDIKPTAQRATIWVDRRQDADSGADVLKPMKSTALGIDADFRLPHRTEQVRLARQLVKEAIPDVRHLFNRARRYRDIQYDSAGRVVGKLMSRRPADVVALIGAEKPKDGREGTLFHSLAVSALVIAFGRGLGLSEDTVGLLGFGGLLHDIGKMALPTKLLEASGPLDTAELMLIRTHPELGHEILRQIKNIPKVVLDICLYHHERFDGSGYPYGLVGAEIPEAARIAAICDVYDALTTTRPYKTAWSPYEAIDAMLRSTGQFDPVLLNAFVSWITSDGITQ</sequence>
<evidence type="ECO:0000313" key="3">
    <source>
        <dbReference type="EMBL" id="RAX40892.1"/>
    </source>
</evidence>
<comment type="caution">
    <text evidence="3">The sequence shown here is derived from an EMBL/GenBank/DDBJ whole genome shotgun (WGS) entry which is preliminary data.</text>
</comment>
<dbReference type="Pfam" id="PF13487">
    <property type="entry name" value="HD_5"/>
    <property type="match status" value="1"/>
</dbReference>
<dbReference type="NCBIfam" id="TIGR00277">
    <property type="entry name" value="HDIG"/>
    <property type="match status" value="1"/>
</dbReference>
<feature type="domain" description="HD-GYP" evidence="2">
    <location>
        <begin position="126"/>
        <end position="318"/>
    </location>
</feature>
<reference evidence="3 4" key="1">
    <citation type="submission" date="2018-06" db="EMBL/GenBank/DDBJ databases">
        <title>Whole Genome Sequence of an efficient microsymbiont, Rhizobium tropici.</title>
        <authorList>
            <person name="Srinivasan R."/>
            <person name="Singh H.V."/>
            <person name="Srivastava R."/>
            <person name="Kumari B."/>
            <person name="Radhakrishna A."/>
        </authorList>
    </citation>
    <scope>NUCLEOTIDE SEQUENCE [LARGE SCALE GENOMIC DNA]</scope>
    <source>
        <strain evidence="3 4">IGFRI Rhizo-19</strain>
    </source>
</reference>
<dbReference type="EMBL" id="QMKK01000035">
    <property type="protein sequence ID" value="RAX40892.1"/>
    <property type="molecule type" value="Genomic_DNA"/>
</dbReference>
<dbReference type="PANTHER" id="PTHR43155:SF2">
    <property type="entry name" value="CYCLIC DI-GMP PHOSPHODIESTERASE PA4108"/>
    <property type="match status" value="1"/>
</dbReference>
<dbReference type="InterPro" id="IPR037522">
    <property type="entry name" value="HD_GYP_dom"/>
</dbReference>
<name>A0A329YGF7_RHITR</name>
<dbReference type="AlphaFoldDB" id="A0A329YGF7"/>
<dbReference type="PROSITE" id="PS51832">
    <property type="entry name" value="HD_GYP"/>
    <property type="match status" value="1"/>
</dbReference>
<proteinExistence type="predicted"/>
<feature type="domain" description="HD" evidence="1">
    <location>
        <begin position="150"/>
        <end position="273"/>
    </location>
</feature>
<dbReference type="CDD" id="cd00077">
    <property type="entry name" value="HDc"/>
    <property type="match status" value="1"/>
</dbReference>
<accession>A0A329YGF7</accession>
<dbReference type="Gene3D" id="1.10.3210.10">
    <property type="entry name" value="Hypothetical protein af1432"/>
    <property type="match status" value="1"/>
</dbReference>
<dbReference type="Proteomes" id="UP000251205">
    <property type="component" value="Unassembled WGS sequence"/>
</dbReference>